<dbReference type="AlphaFoldDB" id="A0AB34KLT4"/>
<evidence type="ECO:0000313" key="1">
    <source>
        <dbReference type="EMBL" id="KAL1584223.1"/>
    </source>
</evidence>
<dbReference type="RefSeq" id="XP_069227329.1">
    <property type="nucleotide sequence ID" value="XM_069375388.1"/>
</dbReference>
<comment type="caution">
    <text evidence="1">The sequence shown here is derived from an EMBL/GenBank/DDBJ whole genome shotgun (WGS) entry which is preliminary data.</text>
</comment>
<reference evidence="1 2" key="1">
    <citation type="journal article" date="2020" name="Microbiol. Resour. Announc.">
        <title>Draft Genome Sequence of a Cladosporium Species Isolated from the Mesophotic Ascidian Didemnum maculosum.</title>
        <authorList>
            <person name="Gioti A."/>
            <person name="Siaperas R."/>
            <person name="Nikolaivits E."/>
            <person name="Le Goff G."/>
            <person name="Ouazzani J."/>
            <person name="Kotoulas G."/>
            <person name="Topakas E."/>
        </authorList>
    </citation>
    <scope>NUCLEOTIDE SEQUENCE [LARGE SCALE GENOMIC DNA]</scope>
    <source>
        <strain evidence="1 2">TM138-S3</strain>
    </source>
</reference>
<dbReference type="GeneID" id="96008226"/>
<gene>
    <name evidence="1" type="ORF">WHR41_06783</name>
</gene>
<organism evidence="1 2">
    <name type="scientific">Cladosporium halotolerans</name>
    <dbReference type="NCBI Taxonomy" id="1052096"/>
    <lineage>
        <taxon>Eukaryota</taxon>
        <taxon>Fungi</taxon>
        <taxon>Dikarya</taxon>
        <taxon>Ascomycota</taxon>
        <taxon>Pezizomycotina</taxon>
        <taxon>Dothideomycetes</taxon>
        <taxon>Dothideomycetidae</taxon>
        <taxon>Cladosporiales</taxon>
        <taxon>Cladosporiaceae</taxon>
        <taxon>Cladosporium</taxon>
    </lineage>
</organism>
<dbReference type="PANTHER" id="PTHR11603:SF132">
    <property type="entry name" value="C2H2-TYPE DOMAIN-CONTAINING PROTEIN"/>
    <property type="match status" value="1"/>
</dbReference>
<evidence type="ECO:0000313" key="2">
    <source>
        <dbReference type="Proteomes" id="UP000803884"/>
    </source>
</evidence>
<dbReference type="Proteomes" id="UP000803884">
    <property type="component" value="Unassembled WGS sequence"/>
</dbReference>
<evidence type="ECO:0008006" key="3">
    <source>
        <dbReference type="Google" id="ProtNLM"/>
    </source>
</evidence>
<dbReference type="InterPro" id="IPR052041">
    <property type="entry name" value="Nucleic_acid_metab_PIN/TRAM"/>
</dbReference>
<accession>A0AB34KLT4</accession>
<keyword evidence="2" id="KW-1185">Reference proteome</keyword>
<dbReference type="PANTHER" id="PTHR11603">
    <property type="entry name" value="AAA FAMILY ATPASE"/>
    <property type="match status" value="1"/>
</dbReference>
<sequence>MQETIQQLNDLELAVLASLVTEEHCIFATDAESTDGLKHELHAICTHTFGLGTTTITCNADTSVDDLNEALLVESREELDDEPRTYGQPSSAVRNIGFSRLGRSPSPSAINDIEPRRIANVVIAADLDLTDTSVHIQVLELLRTRRVFTRTAMHTAPKDFLFISIMSSPGERLTHHLNDMFCMSHFHLSEDGLAYADGLLEKDVAPSLPDVDIRTLREQAQKVRMTGEVASYLHNIVLFMRNSRYITGGVTATATKQLRSLSSALAPLHGLDYVPPSLVVLATRKIYPHRLILATSDTEKSLQWGSDPRAVGRVLENITVEGVIEDVLASFESPL</sequence>
<dbReference type="EMBL" id="JAAQHG020000027">
    <property type="protein sequence ID" value="KAL1584223.1"/>
    <property type="molecule type" value="Genomic_DNA"/>
</dbReference>
<protein>
    <recommendedName>
        <fullName evidence="3">Magnesium chelatase</fullName>
    </recommendedName>
</protein>
<dbReference type="Gene3D" id="1.10.8.80">
    <property type="entry name" value="Magnesium chelatase subunit I, C-Terminal domain"/>
    <property type="match status" value="1"/>
</dbReference>
<name>A0AB34KLT4_9PEZI</name>
<proteinExistence type="predicted"/>